<evidence type="ECO:0008006" key="4">
    <source>
        <dbReference type="Google" id="ProtNLM"/>
    </source>
</evidence>
<evidence type="ECO:0000313" key="2">
    <source>
        <dbReference type="EMBL" id="MEC3939469.1"/>
    </source>
</evidence>
<accession>A0ABU6ID25</accession>
<keyword evidence="1" id="KW-0472">Membrane</keyword>
<feature type="transmembrane region" description="Helical" evidence="1">
    <location>
        <begin position="30"/>
        <end position="51"/>
    </location>
</feature>
<protein>
    <recommendedName>
        <fullName evidence="4">Inner membrane protein</fullName>
    </recommendedName>
</protein>
<gene>
    <name evidence="2" type="ORF">VOF76_25550</name>
</gene>
<sequence>SILRQYIKIRRGRMHKKLFLLEWKPCQSRVWAGWMALWLTISFLMLSALLMTDHLLNKVILPPTWLLIWFSPMLGFLIKVRVVETQHFLEHDLCVAGFSFYRWKRLVSPGLWSVDCINGRFRLNRITQVGKTIHYPWRLHYHPLFMSPIEHKSHAVKAVSK</sequence>
<keyword evidence="1" id="KW-1133">Transmembrane helix</keyword>
<name>A0ABU6ID25_9ENTR</name>
<reference evidence="2 3" key="1">
    <citation type="submission" date="2024-01" db="EMBL/GenBank/DDBJ databases">
        <title>Comparative Genomics of Leclercia adecarboxylata Strains Isolated from Several Sources.</title>
        <authorList>
            <person name="Yescas-Zazueta V."/>
            <person name="Balbuena-Alonso M.G."/>
            <person name="Valencia D."/>
            <person name="Mendez-Pfeiffer P.A."/>
            <person name="Ballesteros-Monrreal M.G."/>
            <person name="Rocha-Gracia R.D.C."/>
            <person name="Barrios-Villa E."/>
        </authorList>
    </citation>
    <scope>NUCLEOTIDE SEQUENCE [LARGE SCALE GENOMIC DNA]</scope>
    <source>
        <strain evidence="2 3">33MEM</strain>
    </source>
</reference>
<proteinExistence type="predicted"/>
<comment type="caution">
    <text evidence="2">The sequence shown here is derived from an EMBL/GenBank/DDBJ whole genome shotgun (WGS) entry which is preliminary data.</text>
</comment>
<evidence type="ECO:0000313" key="3">
    <source>
        <dbReference type="Proteomes" id="UP001357437"/>
    </source>
</evidence>
<dbReference type="EMBL" id="JAYMCU010000187">
    <property type="protein sequence ID" value="MEC3939469.1"/>
    <property type="molecule type" value="Genomic_DNA"/>
</dbReference>
<organism evidence="2 3">
    <name type="scientific">Leclercia adecarboxylata</name>
    <dbReference type="NCBI Taxonomy" id="83655"/>
    <lineage>
        <taxon>Bacteria</taxon>
        <taxon>Pseudomonadati</taxon>
        <taxon>Pseudomonadota</taxon>
        <taxon>Gammaproteobacteria</taxon>
        <taxon>Enterobacterales</taxon>
        <taxon>Enterobacteriaceae</taxon>
        <taxon>Leclercia</taxon>
    </lineage>
</organism>
<feature type="non-terminal residue" evidence="2">
    <location>
        <position position="1"/>
    </location>
</feature>
<feature type="transmembrane region" description="Helical" evidence="1">
    <location>
        <begin position="63"/>
        <end position="80"/>
    </location>
</feature>
<evidence type="ECO:0000256" key="1">
    <source>
        <dbReference type="SAM" id="Phobius"/>
    </source>
</evidence>
<keyword evidence="1" id="KW-0812">Transmembrane</keyword>
<keyword evidence="3" id="KW-1185">Reference proteome</keyword>
<dbReference type="Proteomes" id="UP001357437">
    <property type="component" value="Unassembled WGS sequence"/>
</dbReference>
<dbReference type="RefSeq" id="WP_326293296.1">
    <property type="nucleotide sequence ID" value="NZ_JAYMCU010000187.1"/>
</dbReference>